<keyword evidence="2" id="KW-1185">Reference proteome</keyword>
<evidence type="ECO:0000313" key="1">
    <source>
        <dbReference type="EMBL" id="NUV32019.1"/>
    </source>
</evidence>
<comment type="caution">
    <text evidence="1">The sequence shown here is derived from an EMBL/GenBank/DDBJ whole genome shotgun (WGS) entry which is preliminary data.</text>
</comment>
<dbReference type="Proteomes" id="UP000540128">
    <property type="component" value="Unassembled WGS sequence"/>
</dbReference>
<gene>
    <name evidence="1" type="ORF">G6W59_27640</name>
</gene>
<dbReference type="RefSeq" id="WP_191835175.1">
    <property type="nucleotide sequence ID" value="NZ_JAANNT010000035.1"/>
</dbReference>
<sequence>MTPSEELRAAAERLRKLATNATPGPWRNHDTHLGQYGYTATVLSGDGNTTQLRAWLPTMSQEPWDETRNAWADSAYIAAMHPGVGKALAAWLESWTGIEVAEDGPFVEELPHALTVARQILGSTA</sequence>
<reference evidence="1 2" key="1">
    <citation type="submission" date="2020-03" db="EMBL/GenBank/DDBJ databases">
        <title>Complete genome sequence of sixteen Streptomyces strains facilitates identification of candidate genes involved in plant growth-promotion in grain legumes and cereals.</title>
        <authorList>
            <person name="Gopalakrishnan S."/>
            <person name="Thakur V."/>
            <person name="Saxena R."/>
            <person name="Vadlamudi S."/>
            <person name="Purohit S."/>
            <person name="Kumar V."/>
            <person name="Rathore A."/>
            <person name="Chitikineni A."/>
            <person name="Varshney R.K."/>
        </authorList>
    </citation>
    <scope>NUCLEOTIDE SEQUENCE [LARGE SCALE GENOMIC DNA]</scope>
    <source>
        <strain evidence="1 2">KAI-180</strain>
    </source>
</reference>
<dbReference type="EMBL" id="JAANNT010000035">
    <property type="protein sequence ID" value="NUV32019.1"/>
    <property type="molecule type" value="Genomic_DNA"/>
</dbReference>
<organism evidence="1 2">
    <name type="scientific">Streptomyces odorifer</name>
    <dbReference type="NCBI Taxonomy" id="53450"/>
    <lineage>
        <taxon>Bacteria</taxon>
        <taxon>Bacillati</taxon>
        <taxon>Actinomycetota</taxon>
        <taxon>Actinomycetes</taxon>
        <taxon>Kitasatosporales</taxon>
        <taxon>Streptomycetaceae</taxon>
        <taxon>Streptomyces</taxon>
        <taxon>Streptomyces albidoflavus group</taxon>
    </lineage>
</organism>
<protein>
    <submittedName>
        <fullName evidence="1">Uncharacterized protein</fullName>
    </submittedName>
</protein>
<accession>A0A7Y6KJJ4</accession>
<dbReference type="AlphaFoldDB" id="A0A7Y6KJJ4"/>
<evidence type="ECO:0000313" key="2">
    <source>
        <dbReference type="Proteomes" id="UP000540128"/>
    </source>
</evidence>
<proteinExistence type="predicted"/>
<name>A0A7Y6KJJ4_9ACTN</name>